<reference evidence="10" key="3">
    <citation type="submission" date="2025-09" db="UniProtKB">
        <authorList>
            <consortium name="Ensembl"/>
        </authorList>
    </citation>
    <scope>IDENTIFICATION</scope>
</reference>
<organism evidence="10 11">
    <name type="scientific">Erpetoichthys calabaricus</name>
    <name type="common">Rope fish</name>
    <name type="synonym">Calamoichthys calabaricus</name>
    <dbReference type="NCBI Taxonomy" id="27687"/>
    <lineage>
        <taxon>Eukaryota</taxon>
        <taxon>Metazoa</taxon>
        <taxon>Chordata</taxon>
        <taxon>Craniata</taxon>
        <taxon>Vertebrata</taxon>
        <taxon>Euteleostomi</taxon>
        <taxon>Actinopterygii</taxon>
        <taxon>Polypteriformes</taxon>
        <taxon>Polypteridae</taxon>
        <taxon>Erpetoichthys</taxon>
    </lineage>
</organism>
<keyword evidence="3" id="KW-0597">Phosphoprotein</keyword>
<feature type="coiled-coil region" evidence="7">
    <location>
        <begin position="778"/>
        <end position="886"/>
    </location>
</feature>
<feature type="compositionally biased region" description="Basic and acidic residues" evidence="8">
    <location>
        <begin position="197"/>
        <end position="214"/>
    </location>
</feature>
<evidence type="ECO:0000256" key="8">
    <source>
        <dbReference type="SAM" id="MobiDB-lite"/>
    </source>
</evidence>
<evidence type="ECO:0000313" key="11">
    <source>
        <dbReference type="Proteomes" id="UP000694620"/>
    </source>
</evidence>
<dbReference type="InterPro" id="IPR025224">
    <property type="entry name" value="CCAR1/CCAR2"/>
</dbReference>
<keyword evidence="11" id="KW-1185">Reference proteome</keyword>
<dbReference type="Ensembl" id="ENSECRT00000011522.1">
    <property type="protein sequence ID" value="ENSECRP00000011335.1"/>
    <property type="gene ID" value="ENSECRG00000007557.1"/>
</dbReference>
<dbReference type="GO" id="GO:0005737">
    <property type="term" value="C:cytoplasm"/>
    <property type="evidence" value="ECO:0007669"/>
    <property type="project" value="UniProtKB-SubCell"/>
</dbReference>
<keyword evidence="6" id="KW-0131">Cell cycle</keyword>
<protein>
    <submittedName>
        <fullName evidence="10">Cell cycle and apoptosis regulator 2</fullName>
    </submittedName>
</protein>
<sequence>MNSLRSNHSKSGTPSLLGPNPMYMKNSSGMDLSQASPLLQNPQPSSVGQKQRVFTGVVSKMHDCYGIVDEDVFFQLSVVKGRLPQVGEKVLVQAIYYPTQTSKWNAQKVQVLNNQPLIKSLPSLLPTMGQGQKQGILGSKPQPLLLQTSLIPPLLPNIQQAHQKPGLLQTPSHLLPHIQHPRSNLFDARTGSRKRRGEGGREMGRWDDLPGKGADITDQKKRRWQGGLELKIANRHALRYSPLFSRFSRESGMCDTIELLRRYPKIMVPGHFFDLRICWVETLPMGRPLTLRYPSRFHIAESKVDSSLEDVNSCDSEIVYNAKVLLLSNPGLEELYKKCCLSSEDQKDSSCKPVHPSSLVKFLVGMKEQEVLILGGPWISSLDGPDPDKDPLVLIQTAIRCTRAQAGLDLSTCSQWFRFAEVRYLRDEWVETTVFLIPDVWHCMPSLPEWETIKNNHKVTVDDNDTTENEQDKGKGESAPKPECQDSLPDEPSIISSPQQTAAGDKFTCATLSLNTLLECQQGSSEFAFEVFLMAELFNEMLQRDFGFLIYQTLCLLPGPETVQTQDKSEEDNQDIKMTSEVKKEEEVDAKFKGEETLKSEQSKKTNDEIIDDCLLLQDDDEDDFGVSTDEGEMKSAVSNSLDAVSSKEVEKVEHNKLVLSRDVVLAFTYFDQNLCGFLMIKDLEEILHSLGLHLSPAQVKDLISKFSSENKFHYRDLAVSCNNATENQNKDLTIDCFVKGNLALLPPLPAKRSIDSSHHLGDETCKFALHKGAVVNIENLLQKLEQDESTRVHLECRISNLEARIEEALAQLATEEGEKKSLISKLEFAEKSLTETQEKLSKAEKRHSGCEKQLKENAGQLSFVIEKMQRILNKTSSMVESKNEEAEKGV</sequence>
<dbReference type="Pfam" id="PF14443">
    <property type="entry name" value="DBC1"/>
    <property type="match status" value="1"/>
</dbReference>
<feature type="domain" description="DBC1/CARP1 catalytically inactive NUDIX hydrolase" evidence="9">
    <location>
        <begin position="353"/>
        <end position="473"/>
    </location>
</feature>
<dbReference type="GO" id="GO:0006355">
    <property type="term" value="P:regulation of DNA-templated transcription"/>
    <property type="evidence" value="ECO:0007669"/>
    <property type="project" value="InterPro"/>
</dbReference>
<accession>A0A8C4S489</accession>
<evidence type="ECO:0000256" key="7">
    <source>
        <dbReference type="SAM" id="Coils"/>
    </source>
</evidence>
<feature type="compositionally biased region" description="Basic and acidic residues" evidence="8">
    <location>
        <begin position="470"/>
        <end position="484"/>
    </location>
</feature>
<keyword evidence="5" id="KW-0010">Activator</keyword>
<name>A0A8C4S489_ERPCA</name>
<evidence type="ECO:0000256" key="2">
    <source>
        <dbReference type="ARBA" id="ARBA00022490"/>
    </source>
</evidence>
<dbReference type="GeneTree" id="ENSGT00530000063672"/>
<dbReference type="PANTHER" id="PTHR14304:SF12">
    <property type="entry name" value="CELL CYCLE AND APOPTOSIS REGULATOR PROTEIN 2"/>
    <property type="match status" value="1"/>
</dbReference>
<dbReference type="PANTHER" id="PTHR14304">
    <property type="entry name" value="CELL DIVISION CYCLE AND APOPTOSIS REGULATOR PROTEIN"/>
    <property type="match status" value="1"/>
</dbReference>
<feature type="region of interest" description="Disordered" evidence="8">
    <location>
        <begin position="187"/>
        <end position="214"/>
    </location>
</feature>
<evidence type="ECO:0000256" key="5">
    <source>
        <dbReference type="ARBA" id="ARBA00023159"/>
    </source>
</evidence>
<gene>
    <name evidence="10" type="primary">CCAR2</name>
</gene>
<evidence type="ECO:0000256" key="4">
    <source>
        <dbReference type="ARBA" id="ARBA00023054"/>
    </source>
</evidence>
<feature type="compositionally biased region" description="Polar residues" evidence="8">
    <location>
        <begin position="25"/>
        <end position="47"/>
    </location>
</feature>
<dbReference type="InterPro" id="IPR011992">
    <property type="entry name" value="EF-hand-dom_pair"/>
</dbReference>
<dbReference type="Proteomes" id="UP000694620">
    <property type="component" value="Chromosome 1"/>
</dbReference>
<dbReference type="Pfam" id="PF14444">
    <property type="entry name" value="S1-like"/>
    <property type="match status" value="1"/>
</dbReference>
<reference evidence="10" key="1">
    <citation type="submission" date="2021-06" db="EMBL/GenBank/DDBJ databases">
        <authorList>
            <consortium name="Wellcome Sanger Institute Data Sharing"/>
        </authorList>
    </citation>
    <scope>NUCLEOTIDE SEQUENCE [LARGE SCALE GENOMIC DNA]</scope>
</reference>
<evidence type="ECO:0000313" key="10">
    <source>
        <dbReference type="Ensembl" id="ENSECRP00000011335.1"/>
    </source>
</evidence>
<feature type="region of interest" description="Disordered" evidence="8">
    <location>
        <begin position="1"/>
        <end position="47"/>
    </location>
</feature>
<dbReference type="InterPro" id="IPR025954">
    <property type="entry name" value="DBC1/CARP1_inactive_NUDIX"/>
</dbReference>
<dbReference type="GO" id="GO:0005634">
    <property type="term" value="C:nucleus"/>
    <property type="evidence" value="ECO:0007669"/>
    <property type="project" value="TreeGrafter"/>
</dbReference>
<comment type="subcellular location">
    <subcellularLocation>
        <location evidence="1">Cytoplasm</location>
    </subcellularLocation>
</comment>
<evidence type="ECO:0000256" key="1">
    <source>
        <dbReference type="ARBA" id="ARBA00004496"/>
    </source>
</evidence>
<feature type="region of interest" description="Disordered" evidence="8">
    <location>
        <begin position="458"/>
        <end position="500"/>
    </location>
</feature>
<keyword evidence="2" id="KW-0963">Cytoplasm</keyword>
<evidence type="ECO:0000259" key="9">
    <source>
        <dbReference type="SMART" id="SM01122"/>
    </source>
</evidence>
<dbReference type="InterPro" id="IPR045353">
    <property type="entry name" value="LAIKA"/>
</dbReference>
<dbReference type="InterPro" id="IPR025223">
    <property type="entry name" value="S1-like_RNA-bd_dom"/>
</dbReference>
<dbReference type="Gene3D" id="1.10.238.10">
    <property type="entry name" value="EF-hand"/>
    <property type="match status" value="1"/>
</dbReference>
<feature type="compositionally biased region" description="Polar residues" evidence="8">
    <location>
        <begin position="1"/>
        <end position="14"/>
    </location>
</feature>
<keyword evidence="4 7" id="KW-0175">Coiled coil</keyword>
<dbReference type="AlphaFoldDB" id="A0A8C4S489"/>
<evidence type="ECO:0000256" key="3">
    <source>
        <dbReference type="ARBA" id="ARBA00022553"/>
    </source>
</evidence>
<proteinExistence type="predicted"/>
<dbReference type="Pfam" id="PF19256">
    <property type="entry name" value="LAIKA"/>
    <property type="match status" value="1"/>
</dbReference>
<dbReference type="SUPFAM" id="SSF47473">
    <property type="entry name" value="EF-hand"/>
    <property type="match status" value="1"/>
</dbReference>
<evidence type="ECO:0000256" key="6">
    <source>
        <dbReference type="ARBA" id="ARBA00023306"/>
    </source>
</evidence>
<reference evidence="10" key="2">
    <citation type="submission" date="2025-08" db="UniProtKB">
        <authorList>
            <consortium name="Ensembl"/>
        </authorList>
    </citation>
    <scope>IDENTIFICATION</scope>
</reference>
<dbReference type="SMART" id="SM01122">
    <property type="entry name" value="DBC1"/>
    <property type="match status" value="1"/>
</dbReference>